<keyword evidence="1" id="KW-0812">Transmembrane</keyword>
<dbReference type="eggNOG" id="ENOG5033B3I">
    <property type="taxonomic scope" value="Bacteria"/>
</dbReference>
<dbReference type="EMBL" id="ABIB01000003">
    <property type="protein sequence ID" value="EDP97044.1"/>
    <property type="molecule type" value="Genomic_DNA"/>
</dbReference>
<keyword evidence="1" id="KW-0472">Membrane</keyword>
<comment type="caution">
    <text evidence="2">The sequence shown here is derived from an EMBL/GenBank/DDBJ whole genome shotgun (WGS) entry which is preliminary data.</text>
</comment>
<protein>
    <submittedName>
        <fullName evidence="2">Uncharacterized protein</fullName>
    </submittedName>
</protein>
<feature type="transmembrane region" description="Helical" evidence="1">
    <location>
        <begin position="6"/>
        <end position="24"/>
    </location>
</feature>
<evidence type="ECO:0000256" key="1">
    <source>
        <dbReference type="SAM" id="Phobius"/>
    </source>
</evidence>
<name>A9DT99_9FLAO</name>
<proteinExistence type="predicted"/>
<gene>
    <name evidence="2" type="ORF">KAOT1_17813</name>
</gene>
<reference evidence="2 3" key="1">
    <citation type="journal article" date="2011" name="J. Bacteriol.">
        <title>Genome sequence of the algicidal bacterium Kordia algicida OT-1.</title>
        <authorList>
            <person name="Lee H.S."/>
            <person name="Kang S.G."/>
            <person name="Kwon K.K."/>
            <person name="Lee J.H."/>
            <person name="Kim S.J."/>
        </authorList>
    </citation>
    <scope>NUCLEOTIDE SEQUENCE [LARGE SCALE GENOMIC DNA]</scope>
    <source>
        <strain evidence="2 3">OT-1</strain>
    </source>
</reference>
<dbReference type="AlphaFoldDB" id="A9DT99"/>
<evidence type="ECO:0000313" key="3">
    <source>
        <dbReference type="Proteomes" id="UP000002945"/>
    </source>
</evidence>
<feature type="transmembrane region" description="Helical" evidence="1">
    <location>
        <begin position="36"/>
        <end position="53"/>
    </location>
</feature>
<sequence>MYIIWTLINTALVILFWALVLTLFSKGKKLFDNKYGNAIIVLFVIGVIGMLSFKEIDVNDNRYVSKTKIDQKDRDKIISINKRLEKNSAFHISLHARYLEETDKATLLSGYATRSGFTSGFQWKSGAVVINKNKTGEITYQATGILKWNLLGINIYTESKYYEGTLKEAP</sequence>
<organism evidence="2 3">
    <name type="scientific">Kordia algicida OT-1</name>
    <dbReference type="NCBI Taxonomy" id="391587"/>
    <lineage>
        <taxon>Bacteria</taxon>
        <taxon>Pseudomonadati</taxon>
        <taxon>Bacteroidota</taxon>
        <taxon>Flavobacteriia</taxon>
        <taxon>Flavobacteriales</taxon>
        <taxon>Flavobacteriaceae</taxon>
        <taxon>Kordia</taxon>
    </lineage>
</organism>
<accession>A9DT99</accession>
<dbReference type="RefSeq" id="WP_007096097.1">
    <property type="nucleotide sequence ID" value="NZ_CP142125.1"/>
</dbReference>
<dbReference type="Proteomes" id="UP000002945">
    <property type="component" value="Unassembled WGS sequence"/>
</dbReference>
<dbReference type="HOGENOM" id="CLU_133723_0_0_10"/>
<dbReference type="OrthoDB" id="1449062at2"/>
<keyword evidence="3" id="KW-1185">Reference proteome</keyword>
<keyword evidence="1" id="KW-1133">Transmembrane helix</keyword>
<evidence type="ECO:0000313" key="2">
    <source>
        <dbReference type="EMBL" id="EDP97044.1"/>
    </source>
</evidence>
<dbReference type="STRING" id="391587.KAOT1_17813"/>